<dbReference type="AlphaFoldDB" id="A0A5Q3GCN9"/>
<name>A0A5Q3GCN9_FUSFU</name>
<dbReference type="InterPro" id="IPR040720">
    <property type="entry name" value="GH81_C"/>
</dbReference>
<dbReference type="InterPro" id="IPR008999">
    <property type="entry name" value="Actin-crosslinking"/>
</dbReference>
<feature type="domain" description="Glycosyl hydrolase family 81 N-terminal" evidence="12">
    <location>
        <begin position="131"/>
        <end position="344"/>
    </location>
</feature>
<sequence length="869" mass="94435">MKLLLPLLLLASQSLAGTIKLAHRASLGPIGTSNPNILAGGTVQTDAPPLSSFFKDLKGPYPTNGWWAPYAASPGKGTAAGPFPYESSLDGHGVCFGIGQDRNFDGTSIKVPTQLDWRASFNEHSGGFDGHKATAFDTQTVTVQYFQGESSMAAHLVPGSPYMTFEYKSATPLLTALNGGIKSFNGKALSGSNTVSDQGTKFTVVDTKGTTYLIYSDSSIKLIAKAENDSKGTLAANGKFTGILRLVMLRDPSHETLLNAHSTAYPISVSQDYSISGDSGTVTFKWETKGTGDLLMLTWPHHREVLQNPNSPEPSAVSYLTLKGWMYPTLGNTWRLTYKLTSITWNAPRDVDPSCKPSVVNGLKYEVSQLDASKAPAPNDFYYWGGTLAAKSRLALIADHVGSKDLIDPVVKYLKASFDGWFSAANKALPAYETTWGGVISKEGATNVWVDFGNGYFNDHHFHYGYFLHIAAVIAKYDPSWLAQHREYVTFFARDIINPSSADPFFPITRCLDWFAGHSWASGIANGAGSRDQESVGEAVNGYYGAMLWATVALDQEHANFARLLLAIEQQAARKYWHLYPSAGKDDPTNPYPEAKFRDLITVGNVMDWQTGAWLFWGAEKVQIAAIQILPVTPVNEVRVSLTSSDDLAYMRWQVMYDAEWVSNVFSYTMPELTNASYADSWKSVIYAAYANAKPQEAATWSAKLSDWGSGNTYTNELYFISTRPNSNGQPICATLPENPYGDYKIQATSGKYIVSATNGGQLSASGASANDADTFSSAYVPNAGTLQLARNKQYVTADQSGTFALSAARAVASTWERFIIRQKIGESEGVYSIKAASNGKYVRVGGDGTLVNDGAAENEATGFRFIKA</sequence>
<dbReference type="InterPro" id="IPR040451">
    <property type="entry name" value="GH81_N"/>
</dbReference>
<keyword evidence="11" id="KW-0624">Polysaccharide degradation</keyword>
<evidence type="ECO:0000259" key="13">
    <source>
        <dbReference type="Pfam" id="PF06268"/>
    </source>
</evidence>
<dbReference type="Pfam" id="PF06268">
    <property type="entry name" value="Fascin"/>
    <property type="match status" value="1"/>
</dbReference>
<dbReference type="PANTHER" id="PTHR31983:SF0">
    <property type="entry name" value="GLUCAN ENDO-1,3-BETA-D-GLUCOSIDASE 2"/>
    <property type="match status" value="1"/>
</dbReference>
<keyword evidence="10" id="KW-0961">Cell wall biogenesis/degradation</keyword>
<dbReference type="EMBL" id="CABFJX010000372">
    <property type="protein sequence ID" value="VTT74033.1"/>
    <property type="molecule type" value="Genomic_DNA"/>
</dbReference>
<accession>A0A5Q3GCN9</accession>
<dbReference type="PANTHER" id="PTHR31983">
    <property type="entry name" value="ENDO-1,3(4)-BETA-GLUCANASE 1"/>
    <property type="match status" value="1"/>
</dbReference>
<dbReference type="Gene3D" id="2.70.98.30">
    <property type="entry name" value="Golgi alpha-mannosidase II, domain 4"/>
    <property type="match status" value="1"/>
</dbReference>
<comment type="catalytic activity">
    <reaction evidence="1">
        <text>Hydrolysis of (1-&gt;3)-beta-D-glucosidic linkages in (1-&gt;3)-beta-D-glucans.</text>
        <dbReference type="EC" id="3.2.1.39"/>
    </reaction>
</comment>
<feature type="domain" description="Fascin-like" evidence="13">
    <location>
        <begin position="752"/>
        <end position="862"/>
    </location>
</feature>
<dbReference type="GO" id="GO:0042973">
    <property type="term" value="F:glucan endo-1,3-beta-D-glucosidase activity"/>
    <property type="evidence" value="ECO:0007669"/>
    <property type="project" value="UniProtKB-EC"/>
</dbReference>
<evidence type="ECO:0000256" key="11">
    <source>
        <dbReference type="ARBA" id="ARBA00023326"/>
    </source>
</evidence>
<evidence type="ECO:0000313" key="16">
    <source>
        <dbReference type="Proteomes" id="UP000760494"/>
    </source>
</evidence>
<dbReference type="InterPro" id="IPR022768">
    <property type="entry name" value="Fascin-like_dom"/>
</dbReference>
<dbReference type="PROSITE" id="PS52008">
    <property type="entry name" value="GH81"/>
    <property type="match status" value="1"/>
</dbReference>
<keyword evidence="5" id="KW-0963">Cytoplasm</keyword>
<dbReference type="InterPro" id="IPR005200">
    <property type="entry name" value="Endo-beta-glucanase"/>
</dbReference>
<keyword evidence="8" id="KW-0119">Carbohydrate metabolism</keyword>
<evidence type="ECO:0000256" key="4">
    <source>
        <dbReference type="ARBA" id="ARBA00012780"/>
    </source>
</evidence>
<dbReference type="GO" id="GO:0005737">
    <property type="term" value="C:cytoplasm"/>
    <property type="evidence" value="ECO:0007669"/>
    <property type="project" value="UniProtKB-SubCell"/>
</dbReference>
<keyword evidence="6" id="KW-0378">Hydrolase</keyword>
<dbReference type="Pfam" id="PF17652">
    <property type="entry name" value="Glyco_hydro81C"/>
    <property type="match status" value="1"/>
</dbReference>
<evidence type="ECO:0000313" key="15">
    <source>
        <dbReference type="EMBL" id="VTT74033.1"/>
    </source>
</evidence>
<dbReference type="GO" id="GO:0000272">
    <property type="term" value="P:polysaccharide catabolic process"/>
    <property type="evidence" value="ECO:0007669"/>
    <property type="project" value="UniProtKB-KW"/>
</dbReference>
<comment type="subcellular location">
    <subcellularLocation>
        <location evidence="2">Cytoplasm</location>
    </subcellularLocation>
</comment>
<comment type="caution">
    <text evidence="15">The sequence shown here is derived from an EMBL/GenBank/DDBJ whole genome shotgun (WGS) entry which is preliminary data.</text>
</comment>
<keyword evidence="9" id="KW-0326">Glycosidase</keyword>
<dbReference type="Pfam" id="PF03639">
    <property type="entry name" value="Glyco_hydro_81"/>
    <property type="match status" value="1"/>
</dbReference>
<feature type="domain" description="Glycosyl hydrolase family 81 C-terminal" evidence="14">
    <location>
        <begin position="359"/>
        <end position="702"/>
    </location>
</feature>
<dbReference type="GO" id="GO:0051015">
    <property type="term" value="F:actin filament binding"/>
    <property type="evidence" value="ECO:0007669"/>
    <property type="project" value="InterPro"/>
</dbReference>
<reference evidence="15" key="1">
    <citation type="submission" date="2019-05" db="EMBL/GenBank/DDBJ databases">
        <authorList>
            <person name="Piombo E."/>
        </authorList>
    </citation>
    <scope>NUCLEOTIDE SEQUENCE</scope>
    <source>
        <strain evidence="15">C2S</strain>
    </source>
</reference>
<proteinExistence type="inferred from homology"/>
<evidence type="ECO:0000256" key="7">
    <source>
        <dbReference type="ARBA" id="ARBA00023203"/>
    </source>
</evidence>
<evidence type="ECO:0000256" key="1">
    <source>
        <dbReference type="ARBA" id="ARBA00000382"/>
    </source>
</evidence>
<dbReference type="GO" id="GO:0052861">
    <property type="term" value="F:endo-1,3(4)-beta-glucanase activity"/>
    <property type="evidence" value="ECO:0007669"/>
    <property type="project" value="InterPro"/>
</dbReference>
<protein>
    <recommendedName>
        <fullName evidence="4">glucan endo-1,3-beta-D-glucosidase</fullName>
        <ecNumber evidence="4">3.2.1.39</ecNumber>
    </recommendedName>
</protein>
<evidence type="ECO:0000256" key="9">
    <source>
        <dbReference type="ARBA" id="ARBA00023295"/>
    </source>
</evidence>
<evidence type="ECO:0000256" key="8">
    <source>
        <dbReference type="ARBA" id="ARBA00023277"/>
    </source>
</evidence>
<evidence type="ECO:0000256" key="3">
    <source>
        <dbReference type="ARBA" id="ARBA00010730"/>
    </source>
</evidence>
<evidence type="ECO:0000256" key="5">
    <source>
        <dbReference type="ARBA" id="ARBA00022490"/>
    </source>
</evidence>
<dbReference type="GO" id="GO:0071555">
    <property type="term" value="P:cell wall organization"/>
    <property type="evidence" value="ECO:0007669"/>
    <property type="project" value="UniProtKB-KW"/>
</dbReference>
<organism evidence="15 16">
    <name type="scientific">Fusarium fujikuroi</name>
    <name type="common">Bakanae and foot rot disease fungus</name>
    <name type="synonym">Gibberella fujikuroi</name>
    <dbReference type="NCBI Taxonomy" id="5127"/>
    <lineage>
        <taxon>Eukaryota</taxon>
        <taxon>Fungi</taxon>
        <taxon>Dikarya</taxon>
        <taxon>Ascomycota</taxon>
        <taxon>Pezizomycotina</taxon>
        <taxon>Sordariomycetes</taxon>
        <taxon>Hypocreomycetidae</taxon>
        <taxon>Hypocreales</taxon>
        <taxon>Nectriaceae</taxon>
        <taxon>Fusarium</taxon>
        <taxon>Fusarium fujikuroi species complex</taxon>
    </lineage>
</organism>
<evidence type="ECO:0000256" key="2">
    <source>
        <dbReference type="ARBA" id="ARBA00004496"/>
    </source>
</evidence>
<dbReference type="EC" id="3.2.1.39" evidence="4"/>
<comment type="similarity">
    <text evidence="3">Belongs to the glycosyl hydrolase 81 family.</text>
</comment>
<gene>
    <name evidence="15" type="ORF">C2S_9395</name>
</gene>
<dbReference type="SUPFAM" id="SSF50405">
    <property type="entry name" value="Actin-crosslinking proteins"/>
    <property type="match status" value="1"/>
</dbReference>
<evidence type="ECO:0000256" key="6">
    <source>
        <dbReference type="ARBA" id="ARBA00022801"/>
    </source>
</evidence>
<evidence type="ECO:0000259" key="12">
    <source>
        <dbReference type="Pfam" id="PF03639"/>
    </source>
</evidence>
<dbReference type="Proteomes" id="UP000760494">
    <property type="component" value="Unassembled WGS sequence"/>
</dbReference>
<dbReference type="CDD" id="cd00257">
    <property type="entry name" value="beta-trefoil_FSCN-like"/>
    <property type="match status" value="1"/>
</dbReference>
<dbReference type="GO" id="GO:0030674">
    <property type="term" value="F:protein-macromolecule adaptor activity"/>
    <property type="evidence" value="ECO:0007669"/>
    <property type="project" value="InterPro"/>
</dbReference>
<evidence type="ECO:0000259" key="14">
    <source>
        <dbReference type="Pfam" id="PF17652"/>
    </source>
</evidence>
<keyword evidence="7" id="KW-0009">Actin-binding</keyword>
<evidence type="ECO:0000256" key="10">
    <source>
        <dbReference type="ARBA" id="ARBA00023316"/>
    </source>
</evidence>
<dbReference type="Gene3D" id="2.80.10.50">
    <property type="match status" value="1"/>
</dbReference>